<sequence>MENIDQLMAALEENFHPRKFSVWAENAEEAQFFLNRWDKQLQRFKAETTVKAYKINDQQERNFAAYYNQQIGRNLAESHKAPSSTHPGVYHHYQKQYAEGIHKEASNRLKRFNLLSEKISPLQLSLQMVHALVDQLAEAGIIKYCEWLAQGHLGLYEYHFRGKVYTATAPPMKKVKEKTSSPNKRDQNQSA</sequence>
<proteinExistence type="predicted"/>
<dbReference type="Proteomes" id="UP001310022">
    <property type="component" value="Unassembled WGS sequence"/>
</dbReference>
<protein>
    <submittedName>
        <fullName evidence="2">Uncharacterized protein</fullName>
    </submittedName>
</protein>
<name>A0AAN4VUT5_9BACT</name>
<accession>A0AAN4VUT5</accession>
<evidence type="ECO:0000313" key="2">
    <source>
        <dbReference type="EMBL" id="GJM60524.1"/>
    </source>
</evidence>
<evidence type="ECO:0000256" key="1">
    <source>
        <dbReference type="SAM" id="MobiDB-lite"/>
    </source>
</evidence>
<comment type="caution">
    <text evidence="2">The sequence shown here is derived from an EMBL/GenBank/DDBJ whole genome shotgun (WGS) entry which is preliminary data.</text>
</comment>
<dbReference type="AlphaFoldDB" id="A0AAN4VUT5"/>
<gene>
    <name evidence="2" type="ORF">PEDI_10760</name>
</gene>
<dbReference type="EMBL" id="BQKE01000001">
    <property type="protein sequence ID" value="GJM60524.1"/>
    <property type="molecule type" value="Genomic_DNA"/>
</dbReference>
<feature type="compositionally biased region" description="Basic and acidic residues" evidence="1">
    <location>
        <begin position="177"/>
        <end position="191"/>
    </location>
</feature>
<keyword evidence="3" id="KW-1185">Reference proteome</keyword>
<organism evidence="2 3">
    <name type="scientific">Persicobacter diffluens</name>
    <dbReference type="NCBI Taxonomy" id="981"/>
    <lineage>
        <taxon>Bacteria</taxon>
        <taxon>Pseudomonadati</taxon>
        <taxon>Bacteroidota</taxon>
        <taxon>Cytophagia</taxon>
        <taxon>Cytophagales</taxon>
        <taxon>Persicobacteraceae</taxon>
        <taxon>Persicobacter</taxon>
    </lineage>
</organism>
<reference evidence="2 3" key="1">
    <citation type="submission" date="2021-12" db="EMBL/GenBank/DDBJ databases">
        <title>Genome sequencing of bacteria with rrn-lacking chromosome and rrn-plasmid.</title>
        <authorList>
            <person name="Anda M."/>
            <person name="Iwasaki W."/>
        </authorList>
    </citation>
    <scope>NUCLEOTIDE SEQUENCE [LARGE SCALE GENOMIC DNA]</scope>
    <source>
        <strain evidence="2 3">NBRC 15940</strain>
    </source>
</reference>
<feature type="region of interest" description="Disordered" evidence="1">
    <location>
        <begin position="171"/>
        <end position="191"/>
    </location>
</feature>
<evidence type="ECO:0000313" key="3">
    <source>
        <dbReference type="Proteomes" id="UP001310022"/>
    </source>
</evidence>